<dbReference type="GeneID" id="100907237"/>
<evidence type="ECO:0000313" key="4">
    <source>
        <dbReference type="RefSeq" id="XP_018495469.2"/>
    </source>
</evidence>
<feature type="signal peptide" evidence="2">
    <location>
        <begin position="1"/>
        <end position="24"/>
    </location>
</feature>
<keyword evidence="2" id="KW-0732">Signal</keyword>
<dbReference type="RefSeq" id="XP_018495469.2">
    <property type="nucleotide sequence ID" value="XM_018639953.2"/>
</dbReference>
<protein>
    <submittedName>
        <fullName evidence="4">Uncharacterized protein LOC100907237</fullName>
    </submittedName>
</protein>
<dbReference type="AlphaFoldDB" id="A0AAJ7L5Z7"/>
<feature type="compositionally biased region" description="Basic residues" evidence="1">
    <location>
        <begin position="442"/>
        <end position="451"/>
    </location>
</feature>
<gene>
    <name evidence="4" type="primary">LOC100907237</name>
</gene>
<organism evidence="3 4">
    <name type="scientific">Galendromus occidentalis</name>
    <name type="common">western predatory mite</name>
    <dbReference type="NCBI Taxonomy" id="34638"/>
    <lineage>
        <taxon>Eukaryota</taxon>
        <taxon>Metazoa</taxon>
        <taxon>Ecdysozoa</taxon>
        <taxon>Arthropoda</taxon>
        <taxon>Chelicerata</taxon>
        <taxon>Arachnida</taxon>
        <taxon>Acari</taxon>
        <taxon>Parasitiformes</taxon>
        <taxon>Mesostigmata</taxon>
        <taxon>Gamasina</taxon>
        <taxon>Phytoseioidea</taxon>
        <taxon>Phytoseiidae</taxon>
        <taxon>Typhlodrominae</taxon>
        <taxon>Galendromus</taxon>
    </lineage>
</organism>
<dbReference type="KEGG" id="goe:100907237"/>
<evidence type="ECO:0000256" key="2">
    <source>
        <dbReference type="SAM" id="SignalP"/>
    </source>
</evidence>
<sequence>MGFRTSLRLFLLIALCCAPDRSEAATAQKDESQPRSPEAVEPVVFKIKLDNGTSVEIIAGPKDSEFVECLADLTEDAKSNIVRAKDLNSCAKDALKTFQKQVKRHLRIHSLAELPYVAGNLSRVEHMSTRIVKHIDNVQKQMKRMRMEQVEGTLFQQTLNNAQDAFRGVGEMASLRSANLVSNIQHFVKDFNRSMTNFEELVEAKDGDKSNLPDMEVITRRLQKDIHTLHNLTDALPTLQDSRRLTDQTVANFTIMMRNLTIGLPEVVRRMGPLRDRRGATQIRDFMTVVNENMRNVSQSIGQQPQQRNGRSDMFTAFDGFQSAMGHMGAAFHDLLRGTLAIMNPAAWQPLAPILPLAPRPLLERPPLNPRPFLGSPLIDRRASQDGRPLQLLRPLRPPVGLLALQRVMELGMNRRQQIFDRYATLPLNPRSIDPSDSRETKPKRREKKES</sequence>
<dbReference type="Proteomes" id="UP000694867">
    <property type="component" value="Unplaced"/>
</dbReference>
<keyword evidence="3" id="KW-1185">Reference proteome</keyword>
<feature type="region of interest" description="Disordered" evidence="1">
    <location>
        <begin position="427"/>
        <end position="451"/>
    </location>
</feature>
<accession>A0AAJ7L5Z7</accession>
<reference evidence="4" key="1">
    <citation type="submission" date="2025-08" db="UniProtKB">
        <authorList>
            <consortium name="RefSeq"/>
        </authorList>
    </citation>
    <scope>IDENTIFICATION</scope>
</reference>
<proteinExistence type="predicted"/>
<evidence type="ECO:0000313" key="3">
    <source>
        <dbReference type="Proteomes" id="UP000694867"/>
    </source>
</evidence>
<evidence type="ECO:0000256" key="1">
    <source>
        <dbReference type="SAM" id="MobiDB-lite"/>
    </source>
</evidence>
<name>A0AAJ7L5Z7_9ACAR</name>
<feature type="chain" id="PRO_5042599359" evidence="2">
    <location>
        <begin position="25"/>
        <end position="451"/>
    </location>
</feature>